<dbReference type="EMBL" id="BDIP01005410">
    <property type="protein sequence ID" value="GIQ89771.1"/>
    <property type="molecule type" value="Genomic_DNA"/>
</dbReference>
<gene>
    <name evidence="6" type="ORF">KIPB_012331</name>
</gene>
<dbReference type="Pfam" id="PF04750">
    <property type="entry name" value="Far-17a_AIG1"/>
    <property type="match status" value="1"/>
</dbReference>
<sequence length="323" mass="36039">MGYAVLVLVQSYLATIVFVVAGLSEKGGNFLSYLTNFTATTVTLYSIVSALPLLCPTLREVQWDALFHPRGRVRQILYHIAVTSTLYLTVVFWLVLGMHPQDAYPEWAKVWSLLDNIGVHGSNVVWLLLDGLLFDRGLARSYRSRHSMWYSVSFGLVYFAIVMGQGAVTGVYPYPFFYPGRWERPYFFGGTVLMCVISHHVISALFRVQDRVWPIPSGDTTPHYEEEPRPYATPLASAAVSQESMFCGRTPTVSKGSISKSNPHGPEGIDLSALAEHMGDVEEEMWGEEGEEGERPVPQVTSPAVGVVSALDRWSRSVRVSRR</sequence>
<name>A0A9K3GPG1_9EUKA</name>
<organism evidence="6 7">
    <name type="scientific">Kipferlia bialata</name>
    <dbReference type="NCBI Taxonomy" id="797122"/>
    <lineage>
        <taxon>Eukaryota</taxon>
        <taxon>Metamonada</taxon>
        <taxon>Carpediemonas-like organisms</taxon>
        <taxon>Kipferlia</taxon>
    </lineage>
</organism>
<feature type="transmembrane region" description="Helical" evidence="5">
    <location>
        <begin position="5"/>
        <end position="24"/>
    </location>
</feature>
<evidence type="ECO:0000313" key="7">
    <source>
        <dbReference type="Proteomes" id="UP000265618"/>
    </source>
</evidence>
<dbReference type="PANTHER" id="PTHR12242:SF1">
    <property type="entry name" value="MYND-TYPE DOMAIN-CONTAINING PROTEIN"/>
    <property type="match status" value="1"/>
</dbReference>
<dbReference type="PANTHER" id="PTHR12242">
    <property type="entry name" value="OS02G0130600 PROTEIN-RELATED"/>
    <property type="match status" value="1"/>
</dbReference>
<evidence type="ECO:0000256" key="4">
    <source>
        <dbReference type="ARBA" id="ARBA00023136"/>
    </source>
</evidence>
<comment type="caution">
    <text evidence="6">The sequence shown here is derived from an EMBL/GenBank/DDBJ whole genome shotgun (WGS) entry which is preliminary data.</text>
</comment>
<protein>
    <submittedName>
        <fullName evidence="6">FAR-17a/AIG1-like protein</fullName>
    </submittedName>
</protein>
<feature type="transmembrane region" description="Helical" evidence="5">
    <location>
        <begin position="186"/>
        <end position="206"/>
    </location>
</feature>
<keyword evidence="7" id="KW-1185">Reference proteome</keyword>
<dbReference type="GO" id="GO:0016020">
    <property type="term" value="C:membrane"/>
    <property type="evidence" value="ECO:0007669"/>
    <property type="project" value="InterPro"/>
</dbReference>
<accession>A0A9K3GPG1</accession>
<feature type="transmembrane region" description="Helical" evidence="5">
    <location>
        <begin position="155"/>
        <end position="174"/>
    </location>
</feature>
<evidence type="ECO:0000256" key="1">
    <source>
        <dbReference type="ARBA" id="ARBA00004127"/>
    </source>
</evidence>
<keyword evidence="3 5" id="KW-1133">Transmembrane helix</keyword>
<dbReference type="AlphaFoldDB" id="A0A9K3GPG1"/>
<feature type="transmembrane region" description="Helical" evidence="5">
    <location>
        <begin position="116"/>
        <end position="134"/>
    </location>
</feature>
<evidence type="ECO:0000313" key="6">
    <source>
        <dbReference type="EMBL" id="GIQ89771.1"/>
    </source>
</evidence>
<dbReference type="Proteomes" id="UP000265618">
    <property type="component" value="Unassembled WGS sequence"/>
</dbReference>
<proteinExistence type="predicted"/>
<reference evidence="6 7" key="1">
    <citation type="journal article" date="2018" name="PLoS ONE">
        <title>The draft genome of Kipferlia bialata reveals reductive genome evolution in fornicate parasites.</title>
        <authorList>
            <person name="Tanifuji G."/>
            <person name="Takabayashi S."/>
            <person name="Kume K."/>
            <person name="Takagi M."/>
            <person name="Nakayama T."/>
            <person name="Kamikawa R."/>
            <person name="Inagaki Y."/>
            <person name="Hashimoto T."/>
        </authorList>
    </citation>
    <scope>NUCLEOTIDE SEQUENCE [LARGE SCALE GENOMIC DNA]</scope>
    <source>
        <strain evidence="6">NY0173</strain>
    </source>
</reference>
<evidence type="ECO:0000256" key="3">
    <source>
        <dbReference type="ARBA" id="ARBA00022989"/>
    </source>
</evidence>
<feature type="transmembrane region" description="Helical" evidence="5">
    <location>
        <begin position="76"/>
        <end position="96"/>
    </location>
</feature>
<evidence type="ECO:0000256" key="2">
    <source>
        <dbReference type="ARBA" id="ARBA00022692"/>
    </source>
</evidence>
<keyword evidence="4 5" id="KW-0472">Membrane</keyword>
<dbReference type="InterPro" id="IPR006838">
    <property type="entry name" value="ADTRP_AIG1"/>
</dbReference>
<dbReference type="GO" id="GO:0012505">
    <property type="term" value="C:endomembrane system"/>
    <property type="evidence" value="ECO:0007669"/>
    <property type="project" value="UniProtKB-SubCell"/>
</dbReference>
<feature type="transmembrane region" description="Helical" evidence="5">
    <location>
        <begin position="30"/>
        <end position="55"/>
    </location>
</feature>
<comment type="subcellular location">
    <subcellularLocation>
        <location evidence="1">Endomembrane system</location>
        <topology evidence="1">Multi-pass membrane protein</topology>
    </subcellularLocation>
</comment>
<evidence type="ECO:0000256" key="5">
    <source>
        <dbReference type="SAM" id="Phobius"/>
    </source>
</evidence>
<keyword evidence="2 5" id="KW-0812">Transmembrane</keyword>